<dbReference type="Pfam" id="PF24784">
    <property type="entry name" value="Temptin_C"/>
    <property type="match status" value="1"/>
</dbReference>
<feature type="transmembrane region" description="Helical" evidence="1">
    <location>
        <begin position="7"/>
        <end position="24"/>
    </location>
</feature>
<keyword evidence="1" id="KW-0472">Membrane</keyword>
<keyword evidence="1" id="KW-1133">Transmembrane helix</keyword>
<name>A0A210PMU5_MIZYE</name>
<keyword evidence="4" id="KW-1185">Reference proteome</keyword>
<protein>
    <submittedName>
        <fullName evidence="3">Temptin</fullName>
    </submittedName>
</protein>
<dbReference type="PANTHER" id="PTHR34737:SF2">
    <property type="entry name" value="EF-HAND DOMAIN-CONTAINING PROTEIN"/>
    <property type="match status" value="1"/>
</dbReference>
<comment type="caution">
    <text evidence="3">The sequence shown here is derived from an EMBL/GenBank/DDBJ whole genome shotgun (WGS) entry which is preliminary data.</text>
</comment>
<organism evidence="3 4">
    <name type="scientific">Mizuhopecten yessoensis</name>
    <name type="common">Japanese scallop</name>
    <name type="synonym">Patinopecten yessoensis</name>
    <dbReference type="NCBI Taxonomy" id="6573"/>
    <lineage>
        <taxon>Eukaryota</taxon>
        <taxon>Metazoa</taxon>
        <taxon>Spiralia</taxon>
        <taxon>Lophotrochozoa</taxon>
        <taxon>Mollusca</taxon>
        <taxon>Bivalvia</taxon>
        <taxon>Autobranchia</taxon>
        <taxon>Pteriomorphia</taxon>
        <taxon>Pectinida</taxon>
        <taxon>Pectinoidea</taxon>
        <taxon>Pectinidae</taxon>
        <taxon>Mizuhopecten</taxon>
    </lineage>
</organism>
<proteinExistence type="predicted"/>
<feature type="domain" description="Temptin Cys/Cys disulfide" evidence="2">
    <location>
        <begin position="18"/>
        <end position="115"/>
    </location>
</feature>
<dbReference type="OrthoDB" id="6108094at2759"/>
<keyword evidence="1" id="KW-0812">Transmembrane</keyword>
<evidence type="ECO:0000313" key="4">
    <source>
        <dbReference type="Proteomes" id="UP000242188"/>
    </source>
</evidence>
<dbReference type="InterPro" id="IPR055313">
    <property type="entry name" value="Temptin-like"/>
</dbReference>
<gene>
    <name evidence="3" type="ORF">KP79_PYT06011</name>
</gene>
<reference evidence="3 4" key="1">
    <citation type="journal article" date="2017" name="Nat. Ecol. Evol.">
        <title>Scallop genome provides insights into evolution of bilaterian karyotype and development.</title>
        <authorList>
            <person name="Wang S."/>
            <person name="Zhang J."/>
            <person name="Jiao W."/>
            <person name="Li J."/>
            <person name="Xun X."/>
            <person name="Sun Y."/>
            <person name="Guo X."/>
            <person name="Huan P."/>
            <person name="Dong B."/>
            <person name="Zhang L."/>
            <person name="Hu X."/>
            <person name="Sun X."/>
            <person name="Wang J."/>
            <person name="Zhao C."/>
            <person name="Wang Y."/>
            <person name="Wang D."/>
            <person name="Huang X."/>
            <person name="Wang R."/>
            <person name="Lv J."/>
            <person name="Li Y."/>
            <person name="Zhang Z."/>
            <person name="Liu B."/>
            <person name="Lu W."/>
            <person name="Hui Y."/>
            <person name="Liang J."/>
            <person name="Zhou Z."/>
            <person name="Hou R."/>
            <person name="Li X."/>
            <person name="Liu Y."/>
            <person name="Li H."/>
            <person name="Ning X."/>
            <person name="Lin Y."/>
            <person name="Zhao L."/>
            <person name="Xing Q."/>
            <person name="Dou J."/>
            <person name="Li Y."/>
            <person name="Mao J."/>
            <person name="Guo H."/>
            <person name="Dou H."/>
            <person name="Li T."/>
            <person name="Mu C."/>
            <person name="Jiang W."/>
            <person name="Fu Q."/>
            <person name="Fu X."/>
            <person name="Miao Y."/>
            <person name="Liu J."/>
            <person name="Yu Q."/>
            <person name="Li R."/>
            <person name="Liao H."/>
            <person name="Li X."/>
            <person name="Kong Y."/>
            <person name="Jiang Z."/>
            <person name="Chourrout D."/>
            <person name="Li R."/>
            <person name="Bao Z."/>
        </authorList>
    </citation>
    <scope>NUCLEOTIDE SEQUENCE [LARGE SCALE GENOMIC DNA]</scope>
    <source>
        <strain evidence="3 4">PY_sf001</strain>
    </source>
</reference>
<evidence type="ECO:0000256" key="1">
    <source>
        <dbReference type="SAM" id="Phobius"/>
    </source>
</evidence>
<dbReference type="AlphaFoldDB" id="A0A210PMU5"/>
<dbReference type="Proteomes" id="UP000242188">
    <property type="component" value="Unassembled WGS sequence"/>
</dbReference>
<dbReference type="InterPro" id="IPR057626">
    <property type="entry name" value="S-S_Temptin"/>
</dbReference>
<accession>A0A210PMU5</accession>
<dbReference type="PANTHER" id="PTHR34737">
    <property type="entry name" value="EF-HAND DOMAIN-CONTAINING PROTEIN"/>
    <property type="match status" value="1"/>
</dbReference>
<sequence>MATLPKICIWCVIVAIAVSYPHYYPYVPNSRNVPYTCPGAGPNEKFLRIGHWPNFFERNPFGQNFSLDWTVICDLDPDMDNRTSGEELGDPNCQWIHDNVTTHTFLTEATSNPGIAEEFVNGKYVVLEHLRGIACPEAFILF</sequence>
<evidence type="ECO:0000313" key="3">
    <source>
        <dbReference type="EMBL" id="OWF37812.1"/>
    </source>
</evidence>
<dbReference type="EMBL" id="NEDP02005579">
    <property type="protein sequence ID" value="OWF37812.1"/>
    <property type="molecule type" value="Genomic_DNA"/>
</dbReference>
<evidence type="ECO:0000259" key="2">
    <source>
        <dbReference type="Pfam" id="PF24784"/>
    </source>
</evidence>